<reference evidence="7 8" key="1">
    <citation type="submission" date="2019-03" db="EMBL/GenBank/DDBJ databases">
        <title>Genomic Encyclopedia of Type Strains, Phase III (KMG-III): the genomes of soil and plant-associated and newly described type strains.</title>
        <authorList>
            <person name="Whitman W."/>
        </authorList>
    </citation>
    <scope>NUCLEOTIDE SEQUENCE [LARGE SCALE GENOMIC DNA]</scope>
    <source>
        <strain evidence="7 8">VKMAc-2574</strain>
    </source>
</reference>
<feature type="domain" description="Solute-binding protein family 3/N-terminal" evidence="6">
    <location>
        <begin position="37"/>
        <end position="253"/>
    </location>
</feature>
<name>A0ABY2FK29_9ACTN</name>
<dbReference type="InterPro" id="IPR015168">
    <property type="entry name" value="SsuA/THI5"/>
</dbReference>
<dbReference type="SMART" id="SM00062">
    <property type="entry name" value="PBPb"/>
    <property type="match status" value="1"/>
</dbReference>
<gene>
    <name evidence="7" type="ORF">EV137_0733</name>
</gene>
<evidence type="ECO:0000313" key="8">
    <source>
        <dbReference type="Proteomes" id="UP000295060"/>
    </source>
</evidence>
<dbReference type="InterPro" id="IPR010067">
    <property type="entry name" value="ABC_SsuA_sub-bd"/>
</dbReference>
<protein>
    <submittedName>
        <fullName evidence="7">Sulfonate transport system substrate-binding protein</fullName>
    </submittedName>
</protein>
<dbReference type="InterPro" id="IPR001638">
    <property type="entry name" value="Solute-binding_3/MltF_N"/>
</dbReference>
<dbReference type="PANTHER" id="PTHR30024:SF48">
    <property type="entry name" value="ABC TRANSPORTER SUBSTRATE-BINDING PROTEIN"/>
    <property type="match status" value="1"/>
</dbReference>
<feature type="signal peptide" evidence="5">
    <location>
        <begin position="1"/>
        <end position="24"/>
    </location>
</feature>
<evidence type="ECO:0000256" key="1">
    <source>
        <dbReference type="ARBA" id="ARBA00004418"/>
    </source>
</evidence>
<keyword evidence="3" id="KW-0813">Transport</keyword>
<evidence type="ECO:0000256" key="5">
    <source>
        <dbReference type="SAM" id="SignalP"/>
    </source>
</evidence>
<evidence type="ECO:0000259" key="6">
    <source>
        <dbReference type="SMART" id="SM00062"/>
    </source>
</evidence>
<sequence length="336" mass="35653">MKSCRTRRLILLALLLVVSLTGCSPDTPDPVTGTPNVLRIGQIRSNLRPLLEAAGQIEALPYAVTWSSFESGPPAIEAENAGSVDIAYMADTPPIFAQAAGVAVHIVAMTRAPGGARNISLLVRHQSPVRTVADLRGKRIAIVPGTITQYLLVEALTDAGLSYDDVHPVSLQAPEAITALRRGDADAAVLVDPLAATAVATGVADILRTGEGLLSGSNVLVAADAALTDPRSADAIGDFLRRTQAAIEWAANNETAWAAVYARINKLSPQVARDTVHRGSTHLVPIDAAAIEAQQHQADVFLRLGLLPEKLDAARQYDDRYNHLLFGDLNHSTPTR</sequence>
<dbReference type="CDD" id="cd13558">
    <property type="entry name" value="PBP2_SsuA_like_2"/>
    <property type="match status" value="1"/>
</dbReference>
<dbReference type="Gene3D" id="3.40.190.10">
    <property type="entry name" value="Periplasmic binding protein-like II"/>
    <property type="match status" value="2"/>
</dbReference>
<dbReference type="EMBL" id="SODU01000001">
    <property type="protein sequence ID" value="TDW93451.1"/>
    <property type="molecule type" value="Genomic_DNA"/>
</dbReference>
<evidence type="ECO:0000256" key="3">
    <source>
        <dbReference type="ARBA" id="ARBA00022448"/>
    </source>
</evidence>
<dbReference type="PANTHER" id="PTHR30024">
    <property type="entry name" value="ALIPHATIC SULFONATES-BINDING PROTEIN-RELATED"/>
    <property type="match status" value="1"/>
</dbReference>
<evidence type="ECO:0000313" key="7">
    <source>
        <dbReference type="EMBL" id="TDW93451.1"/>
    </source>
</evidence>
<feature type="chain" id="PRO_5046171083" evidence="5">
    <location>
        <begin position="25"/>
        <end position="336"/>
    </location>
</feature>
<comment type="caution">
    <text evidence="7">The sequence shown here is derived from an EMBL/GenBank/DDBJ whole genome shotgun (WGS) entry which is preliminary data.</text>
</comment>
<dbReference type="NCBIfam" id="TIGR01728">
    <property type="entry name" value="SsuA_fam"/>
    <property type="match status" value="1"/>
</dbReference>
<comment type="subcellular location">
    <subcellularLocation>
        <location evidence="1">Periplasm</location>
    </subcellularLocation>
</comment>
<dbReference type="Proteomes" id="UP000295060">
    <property type="component" value="Unassembled WGS sequence"/>
</dbReference>
<evidence type="ECO:0000256" key="4">
    <source>
        <dbReference type="ARBA" id="ARBA00022729"/>
    </source>
</evidence>
<keyword evidence="8" id="KW-1185">Reference proteome</keyword>
<accession>A0ABY2FK29</accession>
<dbReference type="PROSITE" id="PS51257">
    <property type="entry name" value="PROKAR_LIPOPROTEIN"/>
    <property type="match status" value="1"/>
</dbReference>
<proteinExistence type="inferred from homology"/>
<comment type="similarity">
    <text evidence="2">Belongs to the bacterial solute-binding protein SsuA/TauA family.</text>
</comment>
<dbReference type="Pfam" id="PF09084">
    <property type="entry name" value="NMT1"/>
    <property type="match status" value="1"/>
</dbReference>
<keyword evidence="4 5" id="KW-0732">Signal</keyword>
<dbReference type="SUPFAM" id="SSF53850">
    <property type="entry name" value="Periplasmic binding protein-like II"/>
    <property type="match status" value="1"/>
</dbReference>
<organism evidence="7 8">
    <name type="scientific">Kribbella pratensis</name>
    <dbReference type="NCBI Taxonomy" id="2512112"/>
    <lineage>
        <taxon>Bacteria</taxon>
        <taxon>Bacillati</taxon>
        <taxon>Actinomycetota</taxon>
        <taxon>Actinomycetes</taxon>
        <taxon>Propionibacteriales</taxon>
        <taxon>Kribbellaceae</taxon>
        <taxon>Kribbella</taxon>
    </lineage>
</organism>
<evidence type="ECO:0000256" key="2">
    <source>
        <dbReference type="ARBA" id="ARBA00010742"/>
    </source>
</evidence>